<evidence type="ECO:0000313" key="3">
    <source>
        <dbReference type="Proteomes" id="UP000799428"/>
    </source>
</evidence>
<accession>A0A6G1K429</accession>
<sequence length="81" mass="9556">MVALAFSLKYAFSFFVFLGLWKAIYIRSRRFILHDDFREGDGKQRNTYQSSTTLRKAWHSKSALCHGRRGRDCPRCHEGQQ</sequence>
<feature type="transmembrane region" description="Helical" evidence="1">
    <location>
        <begin position="6"/>
        <end position="25"/>
    </location>
</feature>
<name>A0A6G1K429_9PLEO</name>
<proteinExistence type="predicted"/>
<protein>
    <submittedName>
        <fullName evidence="2">Uncharacterized protein</fullName>
    </submittedName>
</protein>
<keyword evidence="1" id="KW-0472">Membrane</keyword>
<keyword evidence="1" id="KW-1133">Transmembrane helix</keyword>
<dbReference type="EMBL" id="MU005774">
    <property type="protein sequence ID" value="KAF2707127.1"/>
    <property type="molecule type" value="Genomic_DNA"/>
</dbReference>
<organism evidence="2 3">
    <name type="scientific">Pleomassaria siparia CBS 279.74</name>
    <dbReference type="NCBI Taxonomy" id="1314801"/>
    <lineage>
        <taxon>Eukaryota</taxon>
        <taxon>Fungi</taxon>
        <taxon>Dikarya</taxon>
        <taxon>Ascomycota</taxon>
        <taxon>Pezizomycotina</taxon>
        <taxon>Dothideomycetes</taxon>
        <taxon>Pleosporomycetidae</taxon>
        <taxon>Pleosporales</taxon>
        <taxon>Pleomassariaceae</taxon>
        <taxon>Pleomassaria</taxon>
    </lineage>
</organism>
<gene>
    <name evidence="2" type="ORF">K504DRAFT_50800</name>
</gene>
<evidence type="ECO:0000313" key="2">
    <source>
        <dbReference type="EMBL" id="KAF2707127.1"/>
    </source>
</evidence>
<evidence type="ECO:0000256" key="1">
    <source>
        <dbReference type="SAM" id="Phobius"/>
    </source>
</evidence>
<keyword evidence="3" id="KW-1185">Reference proteome</keyword>
<dbReference type="Proteomes" id="UP000799428">
    <property type="component" value="Unassembled WGS sequence"/>
</dbReference>
<dbReference type="AlphaFoldDB" id="A0A6G1K429"/>
<reference evidence="2" key="1">
    <citation type="journal article" date="2020" name="Stud. Mycol.">
        <title>101 Dothideomycetes genomes: a test case for predicting lifestyles and emergence of pathogens.</title>
        <authorList>
            <person name="Haridas S."/>
            <person name="Albert R."/>
            <person name="Binder M."/>
            <person name="Bloem J."/>
            <person name="Labutti K."/>
            <person name="Salamov A."/>
            <person name="Andreopoulos B."/>
            <person name="Baker S."/>
            <person name="Barry K."/>
            <person name="Bills G."/>
            <person name="Bluhm B."/>
            <person name="Cannon C."/>
            <person name="Castanera R."/>
            <person name="Culley D."/>
            <person name="Daum C."/>
            <person name="Ezra D."/>
            <person name="Gonzalez J."/>
            <person name="Henrissat B."/>
            <person name="Kuo A."/>
            <person name="Liang C."/>
            <person name="Lipzen A."/>
            <person name="Lutzoni F."/>
            <person name="Magnuson J."/>
            <person name="Mondo S."/>
            <person name="Nolan M."/>
            <person name="Ohm R."/>
            <person name="Pangilinan J."/>
            <person name="Park H.-J."/>
            <person name="Ramirez L."/>
            <person name="Alfaro M."/>
            <person name="Sun H."/>
            <person name="Tritt A."/>
            <person name="Yoshinaga Y."/>
            <person name="Zwiers L.-H."/>
            <person name="Turgeon B."/>
            <person name="Goodwin S."/>
            <person name="Spatafora J."/>
            <person name="Crous P."/>
            <person name="Grigoriev I."/>
        </authorList>
    </citation>
    <scope>NUCLEOTIDE SEQUENCE</scope>
    <source>
        <strain evidence="2">CBS 279.74</strain>
    </source>
</reference>
<keyword evidence="1" id="KW-0812">Transmembrane</keyword>